<dbReference type="RefSeq" id="WP_021853339.1">
    <property type="nucleotide sequence ID" value="NZ_DAWBWQ010000087.1"/>
</dbReference>
<comment type="caution">
    <text evidence="2">The sequence shown here is derived from an EMBL/GenBank/DDBJ whole genome shotgun (WGS) entry which is preliminary data.</text>
</comment>
<sequence>MKRLFLTVVAVLSMTMTFAEDEKLNNVESAKAYNMEVNYGKLADFLGLSSDQLEAVQDIHTSFCADMLNAANANSDERASMVNGAVEKDLKYMRNVLTGDQFRKYLMLLNVTFNNRGIER</sequence>
<reference evidence="2 3" key="1">
    <citation type="submission" date="2015-06" db="EMBL/GenBank/DDBJ databases">
        <title>Prevotella sp. 109, sp. nov., a novel member of the family Prevotellaceae isolated from human faeces.</title>
        <authorList>
            <person name="Shkoporov A.N."/>
            <person name="Chaplin A.V."/>
            <person name="Kafarskaia L.I."/>
            <person name="Efimov B.A."/>
        </authorList>
    </citation>
    <scope>NUCLEOTIDE SEQUENCE [LARGE SCALE GENOMIC DNA]</scope>
    <source>
        <strain evidence="2 3">109</strain>
    </source>
</reference>
<evidence type="ECO:0000313" key="2">
    <source>
        <dbReference type="EMBL" id="KOO69298.1"/>
    </source>
</evidence>
<gene>
    <name evidence="2" type="ORF">ACU52_02810</name>
</gene>
<keyword evidence="1" id="KW-0732">Signal</keyword>
<dbReference type="Proteomes" id="UP000036951">
    <property type="component" value="Unassembled WGS sequence"/>
</dbReference>
<feature type="signal peptide" evidence="1">
    <location>
        <begin position="1"/>
        <end position="19"/>
    </location>
</feature>
<dbReference type="AlphaFoldDB" id="A0A8E1QYZ5"/>
<evidence type="ECO:0000256" key="1">
    <source>
        <dbReference type="SAM" id="SignalP"/>
    </source>
</evidence>
<protein>
    <submittedName>
        <fullName evidence="2">Uncharacterized protein</fullName>
    </submittedName>
</protein>
<organism evidence="2 3">
    <name type="scientific">Xylanibacter rarus</name>
    <dbReference type="NCBI Taxonomy" id="1676614"/>
    <lineage>
        <taxon>Bacteria</taxon>
        <taxon>Pseudomonadati</taxon>
        <taxon>Bacteroidota</taxon>
        <taxon>Bacteroidia</taxon>
        <taxon>Bacteroidales</taxon>
        <taxon>Prevotellaceae</taxon>
        <taxon>Xylanibacter</taxon>
    </lineage>
</organism>
<name>A0A8E1QYZ5_9BACT</name>
<keyword evidence="3" id="KW-1185">Reference proteome</keyword>
<dbReference type="EMBL" id="LFQU01000003">
    <property type="protein sequence ID" value="KOO69298.1"/>
    <property type="molecule type" value="Genomic_DNA"/>
</dbReference>
<dbReference type="OrthoDB" id="1071800at2"/>
<evidence type="ECO:0000313" key="3">
    <source>
        <dbReference type="Proteomes" id="UP000036951"/>
    </source>
</evidence>
<accession>A0A8E1QYZ5</accession>
<proteinExistence type="predicted"/>
<feature type="chain" id="PRO_5034424593" evidence="1">
    <location>
        <begin position="20"/>
        <end position="120"/>
    </location>
</feature>